<dbReference type="AlphaFoldDB" id="L8JSS0"/>
<evidence type="ECO:0000313" key="3">
    <source>
        <dbReference type="Proteomes" id="UP000011135"/>
    </source>
</evidence>
<dbReference type="EMBL" id="AMZN01000031">
    <property type="protein sequence ID" value="ELR71900.1"/>
    <property type="molecule type" value="Genomic_DNA"/>
</dbReference>
<proteinExistence type="predicted"/>
<evidence type="ECO:0000256" key="1">
    <source>
        <dbReference type="SAM" id="Coils"/>
    </source>
</evidence>
<reference evidence="2 3" key="1">
    <citation type="submission" date="2012-12" db="EMBL/GenBank/DDBJ databases">
        <title>Genome assembly of Fulvivirga imtechensis AK7.</title>
        <authorList>
            <person name="Nupur N."/>
            <person name="Khatri I."/>
            <person name="Kumar R."/>
            <person name="Subramanian S."/>
            <person name="Pinnaka A."/>
        </authorList>
    </citation>
    <scope>NUCLEOTIDE SEQUENCE [LARGE SCALE GENOMIC DNA]</scope>
    <source>
        <strain evidence="2 3">AK7</strain>
    </source>
</reference>
<protein>
    <submittedName>
        <fullName evidence="2">Uncharacterized protein</fullName>
    </submittedName>
</protein>
<evidence type="ECO:0000313" key="2">
    <source>
        <dbReference type="EMBL" id="ELR71900.1"/>
    </source>
</evidence>
<keyword evidence="3" id="KW-1185">Reference proteome</keyword>
<accession>L8JSS0</accession>
<name>L8JSS0_9BACT</name>
<organism evidence="2 3">
    <name type="scientific">Fulvivirga imtechensis AK7</name>
    <dbReference type="NCBI Taxonomy" id="1237149"/>
    <lineage>
        <taxon>Bacteria</taxon>
        <taxon>Pseudomonadati</taxon>
        <taxon>Bacteroidota</taxon>
        <taxon>Cytophagia</taxon>
        <taxon>Cytophagales</taxon>
        <taxon>Fulvivirgaceae</taxon>
        <taxon>Fulvivirga</taxon>
    </lineage>
</organism>
<gene>
    <name evidence="2" type="ORF">C900_02139</name>
</gene>
<comment type="caution">
    <text evidence="2">The sequence shown here is derived from an EMBL/GenBank/DDBJ whole genome shotgun (WGS) entry which is preliminary data.</text>
</comment>
<sequence length="137" mass="16625">MISVTSATDRYIVQPTLLNKHRKTLEWLSSAVLWKHELAFFQKLLDQYAQKFSAAEDKQKIEYFQNIILYYRGELINELTGKLRLHEKKLADMLERKDESKIEYFREHDAIMNELESFSRQFIQYKEEFFEFIEKAM</sequence>
<dbReference type="RefSeq" id="WP_009579526.1">
    <property type="nucleotide sequence ID" value="NZ_AMZN01000031.1"/>
</dbReference>
<feature type="coiled-coil region" evidence="1">
    <location>
        <begin position="76"/>
        <end position="103"/>
    </location>
</feature>
<dbReference type="Proteomes" id="UP000011135">
    <property type="component" value="Unassembled WGS sequence"/>
</dbReference>
<dbReference type="OrthoDB" id="893975at2"/>
<keyword evidence="1" id="KW-0175">Coiled coil</keyword>